<dbReference type="RefSeq" id="WP_264138945.1">
    <property type="nucleotide sequence ID" value="NZ_JAOYOD010000001.1"/>
</dbReference>
<dbReference type="PANTHER" id="PTHR30636">
    <property type="entry name" value="UPF0701 PROTEIN YICC"/>
    <property type="match status" value="1"/>
</dbReference>
<sequence length="291" mass="33407">MTKSMTGYGNANFENDELAIQVEIKTLNSKFLDINTKVPKEISAIENDLRKIISDRLLRGKVNFNVELHVKSGTNQALRINRELFEHYKKEILSATEGMQLSDADILNSILKSSDIYEQPQNKKDLIDKDTMESLVNQALDKCDAFRQQEGASVDKAMRSFATNIQNSLEQIKAKDPERIEQLKIRINESLKELSSSEMADPNRFEQELIYYIEKLDISEEIVRLENHLQFFNTTLEESESQGKKLGFISQEMGREINTIGSKANNSDIQKLVVEMKDELEKIKEQVLNII</sequence>
<dbReference type="Proteomes" id="UP001300692">
    <property type="component" value="Unassembled WGS sequence"/>
</dbReference>
<keyword evidence="10" id="KW-1185">Reference proteome</keyword>
<evidence type="ECO:0000256" key="5">
    <source>
        <dbReference type="ARBA" id="ARBA00035648"/>
    </source>
</evidence>
<organism evidence="9 10">
    <name type="scientific">Reichenbachiella ulvae</name>
    <dbReference type="NCBI Taxonomy" id="2980104"/>
    <lineage>
        <taxon>Bacteria</taxon>
        <taxon>Pseudomonadati</taxon>
        <taxon>Bacteroidota</taxon>
        <taxon>Cytophagia</taxon>
        <taxon>Cytophagales</taxon>
        <taxon>Reichenbachiellaceae</taxon>
        <taxon>Reichenbachiella</taxon>
    </lineage>
</organism>
<feature type="coiled-coil region" evidence="6">
    <location>
        <begin position="180"/>
        <end position="242"/>
    </location>
</feature>
<keyword evidence="4" id="KW-0378">Hydrolase</keyword>
<dbReference type="InterPro" id="IPR013527">
    <property type="entry name" value="YicC-like_N"/>
</dbReference>
<feature type="domain" description="Endoribonuclease YicC-like N-terminal" evidence="7">
    <location>
        <begin position="3"/>
        <end position="154"/>
    </location>
</feature>
<evidence type="ECO:0000256" key="6">
    <source>
        <dbReference type="SAM" id="Coils"/>
    </source>
</evidence>
<name>A0ABT3CWZ0_9BACT</name>
<accession>A0ABT3CWZ0</accession>
<dbReference type="InterPro" id="IPR013551">
    <property type="entry name" value="YicC-like_C"/>
</dbReference>
<dbReference type="Pfam" id="PF03755">
    <property type="entry name" value="YicC-like_N"/>
    <property type="match status" value="1"/>
</dbReference>
<keyword evidence="2" id="KW-0540">Nuclease</keyword>
<dbReference type="EMBL" id="JAOYOD010000001">
    <property type="protein sequence ID" value="MCV9388117.1"/>
    <property type="molecule type" value="Genomic_DNA"/>
</dbReference>
<keyword evidence="3" id="KW-0255">Endonuclease</keyword>
<evidence type="ECO:0000313" key="9">
    <source>
        <dbReference type="EMBL" id="MCV9388117.1"/>
    </source>
</evidence>
<feature type="domain" description="Endoribonuclease YicC-like C-terminal" evidence="8">
    <location>
        <begin position="172"/>
        <end position="290"/>
    </location>
</feature>
<comment type="similarity">
    <text evidence="5">Belongs to the YicC/YloC family.</text>
</comment>
<evidence type="ECO:0000313" key="10">
    <source>
        <dbReference type="Proteomes" id="UP001300692"/>
    </source>
</evidence>
<evidence type="ECO:0000256" key="1">
    <source>
        <dbReference type="ARBA" id="ARBA00001968"/>
    </source>
</evidence>
<reference evidence="9 10" key="1">
    <citation type="submission" date="2022-10" db="EMBL/GenBank/DDBJ databases">
        <title>Comparative genomics and taxonomic characterization of three novel marine species of genus Reichenbachiella exhibiting antioxidant and polysaccharide degradation activities.</title>
        <authorList>
            <person name="Muhammad N."/>
            <person name="Lee Y.-J."/>
            <person name="Ko J."/>
            <person name="Kim S.-G."/>
        </authorList>
    </citation>
    <scope>NUCLEOTIDE SEQUENCE [LARGE SCALE GENOMIC DNA]</scope>
    <source>
        <strain evidence="9 10">ABR2-5</strain>
    </source>
</reference>
<gene>
    <name evidence="9" type="ORF">N7U62_15660</name>
</gene>
<proteinExistence type="inferred from homology"/>
<evidence type="ECO:0000256" key="3">
    <source>
        <dbReference type="ARBA" id="ARBA00022759"/>
    </source>
</evidence>
<dbReference type="PANTHER" id="PTHR30636:SF3">
    <property type="entry name" value="UPF0701 PROTEIN YICC"/>
    <property type="match status" value="1"/>
</dbReference>
<evidence type="ECO:0000256" key="4">
    <source>
        <dbReference type="ARBA" id="ARBA00022801"/>
    </source>
</evidence>
<protein>
    <submittedName>
        <fullName evidence="9">YicC family protein</fullName>
    </submittedName>
</protein>
<dbReference type="NCBIfam" id="TIGR00255">
    <property type="entry name" value="YicC/YloC family endoribonuclease"/>
    <property type="match status" value="1"/>
</dbReference>
<evidence type="ECO:0000259" key="8">
    <source>
        <dbReference type="Pfam" id="PF08340"/>
    </source>
</evidence>
<dbReference type="Pfam" id="PF08340">
    <property type="entry name" value="YicC-like_C"/>
    <property type="match status" value="1"/>
</dbReference>
<evidence type="ECO:0000259" key="7">
    <source>
        <dbReference type="Pfam" id="PF03755"/>
    </source>
</evidence>
<evidence type="ECO:0000256" key="2">
    <source>
        <dbReference type="ARBA" id="ARBA00022722"/>
    </source>
</evidence>
<comment type="caution">
    <text evidence="9">The sequence shown here is derived from an EMBL/GenBank/DDBJ whole genome shotgun (WGS) entry which is preliminary data.</text>
</comment>
<keyword evidence="6" id="KW-0175">Coiled coil</keyword>
<comment type="cofactor">
    <cofactor evidence="1">
        <name>a divalent metal cation</name>
        <dbReference type="ChEBI" id="CHEBI:60240"/>
    </cofactor>
</comment>
<dbReference type="InterPro" id="IPR005229">
    <property type="entry name" value="YicC/YloC-like"/>
</dbReference>